<dbReference type="RefSeq" id="WP_138673036.1">
    <property type="nucleotide sequence ID" value="NZ_VCKY01000274.1"/>
</dbReference>
<dbReference type="InterPro" id="IPR000086">
    <property type="entry name" value="NUDIX_hydrolase_dom"/>
</dbReference>
<feature type="domain" description="Nudix hydrolase" evidence="1">
    <location>
        <begin position="10"/>
        <end position="154"/>
    </location>
</feature>
<name>A0A5S4EYY7_9ACTN</name>
<dbReference type="SUPFAM" id="SSF55811">
    <property type="entry name" value="Nudix"/>
    <property type="match status" value="1"/>
</dbReference>
<dbReference type="CDD" id="cd02883">
    <property type="entry name" value="NUDIX_Hydrolase"/>
    <property type="match status" value="1"/>
</dbReference>
<keyword evidence="2" id="KW-0378">Hydrolase</keyword>
<dbReference type="Gene3D" id="3.90.79.10">
    <property type="entry name" value="Nucleoside Triphosphate Pyrophosphohydrolase"/>
    <property type="match status" value="1"/>
</dbReference>
<comment type="caution">
    <text evidence="2">The sequence shown here is derived from an EMBL/GenBank/DDBJ whole genome shotgun (WGS) entry which is preliminary data.</text>
</comment>
<dbReference type="OrthoDB" id="3478423at2"/>
<evidence type="ECO:0000313" key="3">
    <source>
        <dbReference type="Proteomes" id="UP000309128"/>
    </source>
</evidence>
<dbReference type="PANTHER" id="PTHR43736:SF2">
    <property type="entry name" value="MUTT_NUDIX FAMILY PROTEIN"/>
    <property type="match status" value="1"/>
</dbReference>
<dbReference type="PROSITE" id="PS51462">
    <property type="entry name" value="NUDIX"/>
    <property type="match status" value="1"/>
</dbReference>
<dbReference type="GO" id="GO:0016787">
    <property type="term" value="F:hydrolase activity"/>
    <property type="evidence" value="ECO:0007669"/>
    <property type="project" value="UniProtKB-KW"/>
</dbReference>
<sequence length="176" mass="19294">MTDLATPFSRVKIRVGALVFCGDEVALIRRDRPSGSHYTPPGGGVKAGECLLAALRRELAEELWLDPNDATPPELCWVQDQMVTRPGPTPSPRKLHLVFRCHVTPKVRAQLATVEHDELPDGSTELGIIEWVPYRRAEHLPLFPLIGAAVSALASPDAPTGNPHLPPITDANYTWK</sequence>
<dbReference type="PANTHER" id="PTHR43736">
    <property type="entry name" value="ADP-RIBOSE PYROPHOSPHATASE"/>
    <property type="match status" value="1"/>
</dbReference>
<dbReference type="Pfam" id="PF00293">
    <property type="entry name" value="NUDIX"/>
    <property type="match status" value="1"/>
</dbReference>
<organism evidence="2 3">
    <name type="scientific">Nonomuraea turkmeniaca</name>
    <dbReference type="NCBI Taxonomy" id="103838"/>
    <lineage>
        <taxon>Bacteria</taxon>
        <taxon>Bacillati</taxon>
        <taxon>Actinomycetota</taxon>
        <taxon>Actinomycetes</taxon>
        <taxon>Streptosporangiales</taxon>
        <taxon>Streptosporangiaceae</taxon>
        <taxon>Nonomuraea</taxon>
    </lineage>
</organism>
<accession>A0A5S4EYY7</accession>
<gene>
    <name evidence="2" type="ORF">ETD86_46555</name>
</gene>
<reference evidence="2 3" key="1">
    <citation type="submission" date="2019-05" db="EMBL/GenBank/DDBJ databases">
        <title>Draft genome sequence of Nonomuraea turkmeniaca DSM 43926.</title>
        <authorList>
            <person name="Saricaoglu S."/>
            <person name="Isik K."/>
        </authorList>
    </citation>
    <scope>NUCLEOTIDE SEQUENCE [LARGE SCALE GENOMIC DNA]</scope>
    <source>
        <strain evidence="2 3">DSM 43926</strain>
    </source>
</reference>
<dbReference type="InterPro" id="IPR015797">
    <property type="entry name" value="NUDIX_hydrolase-like_dom_sf"/>
</dbReference>
<dbReference type="Proteomes" id="UP000309128">
    <property type="component" value="Unassembled WGS sequence"/>
</dbReference>
<dbReference type="AlphaFoldDB" id="A0A5S4EYY7"/>
<evidence type="ECO:0000313" key="2">
    <source>
        <dbReference type="EMBL" id="TMR08715.1"/>
    </source>
</evidence>
<evidence type="ECO:0000259" key="1">
    <source>
        <dbReference type="PROSITE" id="PS51462"/>
    </source>
</evidence>
<protein>
    <submittedName>
        <fullName evidence="2">NUDIX hydrolase</fullName>
    </submittedName>
</protein>
<dbReference type="EMBL" id="VCKY01000274">
    <property type="protein sequence ID" value="TMR08715.1"/>
    <property type="molecule type" value="Genomic_DNA"/>
</dbReference>
<keyword evidence="3" id="KW-1185">Reference proteome</keyword>
<proteinExistence type="predicted"/>